<dbReference type="Proteomes" id="UP000000600">
    <property type="component" value="Unassembled WGS sequence"/>
</dbReference>
<name>A0EA98_PARTE</name>
<keyword evidence="2" id="KW-1185">Reference proteome</keyword>
<dbReference type="GeneID" id="5045402"/>
<dbReference type="InParanoid" id="A0EA98"/>
<reference evidence="1 2" key="1">
    <citation type="journal article" date="2006" name="Nature">
        <title>Global trends of whole-genome duplications revealed by the ciliate Paramecium tetraurelia.</title>
        <authorList>
            <consortium name="Genoscope"/>
            <person name="Aury J.-M."/>
            <person name="Jaillon O."/>
            <person name="Duret L."/>
            <person name="Noel B."/>
            <person name="Jubin C."/>
            <person name="Porcel B.M."/>
            <person name="Segurens B."/>
            <person name="Daubin V."/>
            <person name="Anthouard V."/>
            <person name="Aiach N."/>
            <person name="Arnaiz O."/>
            <person name="Billaut A."/>
            <person name="Beisson J."/>
            <person name="Blanc I."/>
            <person name="Bouhouche K."/>
            <person name="Camara F."/>
            <person name="Duharcourt S."/>
            <person name="Guigo R."/>
            <person name="Gogendeau D."/>
            <person name="Katinka M."/>
            <person name="Keller A.-M."/>
            <person name="Kissmehl R."/>
            <person name="Klotz C."/>
            <person name="Koll F."/>
            <person name="Le Moue A."/>
            <person name="Lepere C."/>
            <person name="Malinsky S."/>
            <person name="Nowacki M."/>
            <person name="Nowak J.K."/>
            <person name="Plattner H."/>
            <person name="Poulain J."/>
            <person name="Ruiz F."/>
            <person name="Serrano V."/>
            <person name="Zagulski M."/>
            <person name="Dessen P."/>
            <person name="Betermier M."/>
            <person name="Weissenbach J."/>
            <person name="Scarpelli C."/>
            <person name="Schachter V."/>
            <person name="Sperling L."/>
            <person name="Meyer E."/>
            <person name="Cohen J."/>
            <person name="Wincker P."/>
        </authorList>
    </citation>
    <scope>NUCLEOTIDE SEQUENCE [LARGE SCALE GENOMIC DNA]</scope>
    <source>
        <strain evidence="1 2">Stock d4-2</strain>
    </source>
</reference>
<dbReference type="KEGG" id="ptm:GSPATT00024947001"/>
<accession>A0EA98</accession>
<sequence>MRIRNQDKVEWTNLMRDSFVFWDMYELHNKSVAIKNLDEQRLLKQQQEQHIIQFKQIKAQNLCGNGMDLIKKYIQHGIYYQIQINDKVMDFNESIKITSNTLLIVLYDDFEKQIFIILNKLESIEEEFQEPTNIIIITQLEKLNNISKLQIQFCHFNQVWNQNTGLSFKSDIVEKYFNFYADKYGYLMAIQSNDEFIERLWIKNQKEIIVDWFIQQFGMTQKNNDSEWKQIKQECCQFNQKYEEIVSSYEIPQSMVITIKSIKYLLWDSHNYSFLEQSNCPTITQNLNVK</sequence>
<dbReference type="RefSeq" id="XP_001459612.1">
    <property type="nucleotide sequence ID" value="XM_001459575.1"/>
</dbReference>
<dbReference type="AlphaFoldDB" id="A0EA98"/>
<proteinExistence type="predicted"/>
<protein>
    <submittedName>
        <fullName evidence="1">Uncharacterized protein</fullName>
    </submittedName>
</protein>
<dbReference type="EMBL" id="CT868667">
    <property type="protein sequence ID" value="CAK92215.1"/>
    <property type="molecule type" value="Genomic_DNA"/>
</dbReference>
<evidence type="ECO:0000313" key="2">
    <source>
        <dbReference type="Proteomes" id="UP000000600"/>
    </source>
</evidence>
<dbReference type="HOGENOM" id="CLU_961265_0_0_1"/>
<gene>
    <name evidence="1" type="ORF">GSPATT00024947001</name>
</gene>
<organism evidence="1 2">
    <name type="scientific">Paramecium tetraurelia</name>
    <dbReference type="NCBI Taxonomy" id="5888"/>
    <lineage>
        <taxon>Eukaryota</taxon>
        <taxon>Sar</taxon>
        <taxon>Alveolata</taxon>
        <taxon>Ciliophora</taxon>
        <taxon>Intramacronucleata</taxon>
        <taxon>Oligohymenophorea</taxon>
        <taxon>Peniculida</taxon>
        <taxon>Parameciidae</taxon>
        <taxon>Paramecium</taxon>
    </lineage>
</organism>
<evidence type="ECO:0000313" key="1">
    <source>
        <dbReference type="EMBL" id="CAK92215.1"/>
    </source>
</evidence>